<dbReference type="Pfam" id="PF10722">
    <property type="entry name" value="YbjN"/>
    <property type="match status" value="1"/>
</dbReference>
<proteinExistence type="predicted"/>
<dbReference type="RefSeq" id="WP_205104825.1">
    <property type="nucleotide sequence ID" value="NZ_JACJJG010000040.1"/>
</dbReference>
<protein>
    <recommendedName>
        <fullName evidence="3">YbjN domain-containing protein</fullName>
    </recommendedName>
</protein>
<organism evidence="1 2">
    <name type="scientific">Marseilla massiliensis</name>
    <dbReference type="NCBI Taxonomy" id="1841864"/>
    <lineage>
        <taxon>Bacteria</taxon>
        <taxon>Pseudomonadati</taxon>
        <taxon>Bacteroidota</taxon>
        <taxon>Bacteroidia</taxon>
        <taxon>Bacteroidales</taxon>
        <taxon>Prevotellaceae</taxon>
        <taxon>Marseilla</taxon>
    </lineage>
</organism>
<reference evidence="1" key="2">
    <citation type="journal article" date="2021" name="Sci. Rep.">
        <title>The distribution of antibiotic resistance genes in chicken gut microbiota commensals.</title>
        <authorList>
            <person name="Juricova H."/>
            <person name="Matiasovicova J."/>
            <person name="Kubasova T."/>
            <person name="Cejkova D."/>
            <person name="Rychlik I."/>
        </authorList>
    </citation>
    <scope>NUCLEOTIDE SEQUENCE</scope>
    <source>
        <strain evidence="1">An824</strain>
    </source>
</reference>
<evidence type="ECO:0000313" key="1">
    <source>
        <dbReference type="EMBL" id="MBM6673874.1"/>
    </source>
</evidence>
<evidence type="ECO:0008006" key="3">
    <source>
        <dbReference type="Google" id="ProtNLM"/>
    </source>
</evidence>
<dbReference type="Proteomes" id="UP000706891">
    <property type="component" value="Unassembled WGS sequence"/>
</dbReference>
<comment type="caution">
    <text evidence="1">The sequence shown here is derived from an EMBL/GenBank/DDBJ whole genome shotgun (WGS) entry which is preliminary data.</text>
</comment>
<reference evidence="1" key="1">
    <citation type="submission" date="2020-08" db="EMBL/GenBank/DDBJ databases">
        <authorList>
            <person name="Cejkova D."/>
            <person name="Kubasova T."/>
            <person name="Jahodarova E."/>
            <person name="Rychlik I."/>
        </authorList>
    </citation>
    <scope>NUCLEOTIDE SEQUENCE</scope>
    <source>
        <strain evidence="1">An824</strain>
    </source>
</reference>
<sequence length="146" mass="16804">MENLTEQVAKLLDEMEFSYDFDDEQNGFFLEFRMDNTDVDIIIIADDEAKCLYNRTNLTLTLPDDSITAVLYKINEIHNQSFSQAHIYIDEDNKKLTAQTVIDIPESGIVDDDIFKYFLSSAPQLLDDNFNDIMSVAFGQKHDTSK</sequence>
<evidence type="ECO:0000313" key="2">
    <source>
        <dbReference type="Proteomes" id="UP000706891"/>
    </source>
</evidence>
<dbReference type="InterPro" id="IPR019660">
    <property type="entry name" value="Put_sensory_transdc_reg_YbjN"/>
</dbReference>
<keyword evidence="2" id="KW-1185">Reference proteome</keyword>
<gene>
    <name evidence="1" type="ORF">H6A34_08295</name>
</gene>
<accession>A0A938WTI1</accession>
<name>A0A938WTI1_9BACT</name>
<dbReference type="EMBL" id="JACJJG010000040">
    <property type="protein sequence ID" value="MBM6673874.1"/>
    <property type="molecule type" value="Genomic_DNA"/>
</dbReference>
<dbReference type="AlphaFoldDB" id="A0A938WTI1"/>